<gene>
    <name evidence="1" type="primary">MSM1</name>
    <name evidence="1" type="ORF">IWQ57_003085</name>
</gene>
<accession>A0ACC1JXY1</accession>
<evidence type="ECO:0000313" key="1">
    <source>
        <dbReference type="EMBL" id="KAJ2769480.1"/>
    </source>
</evidence>
<reference evidence="1" key="1">
    <citation type="submission" date="2022-07" db="EMBL/GenBank/DDBJ databases">
        <title>Phylogenomic reconstructions and comparative analyses of Kickxellomycotina fungi.</title>
        <authorList>
            <person name="Reynolds N.K."/>
            <person name="Stajich J.E."/>
            <person name="Barry K."/>
            <person name="Grigoriev I.V."/>
            <person name="Crous P."/>
            <person name="Smith M.E."/>
        </authorList>
    </citation>
    <scope>NUCLEOTIDE SEQUENCE</scope>
    <source>
        <strain evidence="1">CBS 109366</strain>
    </source>
</reference>
<dbReference type="EC" id="6.1.1.10" evidence="1"/>
<keyword evidence="2" id="KW-1185">Reference proteome</keyword>
<organism evidence="1 2">
    <name type="scientific">Coemansia nantahalensis</name>
    <dbReference type="NCBI Taxonomy" id="2789366"/>
    <lineage>
        <taxon>Eukaryota</taxon>
        <taxon>Fungi</taxon>
        <taxon>Fungi incertae sedis</taxon>
        <taxon>Zoopagomycota</taxon>
        <taxon>Kickxellomycotina</taxon>
        <taxon>Kickxellomycetes</taxon>
        <taxon>Kickxellales</taxon>
        <taxon>Kickxellaceae</taxon>
        <taxon>Coemansia</taxon>
    </lineage>
</organism>
<dbReference type="EMBL" id="JANBUJ010000927">
    <property type="protein sequence ID" value="KAJ2769480.1"/>
    <property type="molecule type" value="Genomic_DNA"/>
</dbReference>
<name>A0ACC1JXY1_9FUNG</name>
<sequence>MLGGRMYRPVRALALAAAAGRAARLFSTARRLAAADKFYVTQPIFYVNSVPHIGHFYTIVLADAIKRYADLRGKATKLSAGTDEHGLKIQQAADKAGEEPLAFCTRFSDRFRALMGAANASNTDFIRTSEPRHREAVARFWRELVDRGHIYKGEHSGWYAVSDEAFYTEGQVEERVDPATGERKRFAIESGQPVEWVSEVNYKFRLSAFRDRLIAWIEESHDAIYPEIRRNEVLAWLRDGLEDLSVSRPRSRLRWGIPVPGDDQHTVYVWVDALINYATVDGYPWSDGGGATQRFFPPDVQVVGKDIVRFHAVYWPALLMAAGLPLPKRILAHAHWTMGAQKMSKSKGNVADPFDAIAQYGVDPIRYFILRNGGIANDGDYSPAEVLVRYKKDLVGQLANLAARCLSASLGADLGAFAAIGRQQQQDQRAVAPGDEHVRRVLLELPQRVGACFDKCELGRGMALVFDALADANRYMTDEQPWVLAKSADGKTQARLQVVLYYTLETVRLAAIMLQPAMPGKAAQLLDHLAVRRAERQWQHACFGAGWQSSPLPQPLPGAAQLFPKL</sequence>
<keyword evidence="1" id="KW-0436">Ligase</keyword>
<comment type="caution">
    <text evidence="1">The sequence shown here is derived from an EMBL/GenBank/DDBJ whole genome shotgun (WGS) entry which is preliminary data.</text>
</comment>
<evidence type="ECO:0000313" key="2">
    <source>
        <dbReference type="Proteomes" id="UP001140234"/>
    </source>
</evidence>
<proteinExistence type="predicted"/>
<protein>
    <submittedName>
        <fullName evidence="1">Methionyl-tRNA synthetase</fullName>
        <ecNumber evidence="1">6.1.1.10</ecNumber>
    </submittedName>
</protein>
<dbReference type="Proteomes" id="UP001140234">
    <property type="component" value="Unassembled WGS sequence"/>
</dbReference>